<feature type="transmembrane region" description="Helical" evidence="5">
    <location>
        <begin position="12"/>
        <end position="33"/>
    </location>
</feature>
<organism evidence="6 7">
    <name type="scientific">Levilactobacillus brevis KB290</name>
    <dbReference type="NCBI Taxonomy" id="1001583"/>
    <lineage>
        <taxon>Bacteria</taxon>
        <taxon>Bacillati</taxon>
        <taxon>Bacillota</taxon>
        <taxon>Bacilli</taxon>
        <taxon>Lactobacillales</taxon>
        <taxon>Lactobacillaceae</taxon>
        <taxon>Levilactobacillus</taxon>
    </lineage>
</organism>
<proteinExistence type="predicted"/>
<dbReference type="Pfam" id="PF01943">
    <property type="entry name" value="Polysacc_synt"/>
    <property type="match status" value="1"/>
</dbReference>
<feature type="transmembrane region" description="Helical" evidence="5">
    <location>
        <begin position="411"/>
        <end position="432"/>
    </location>
</feature>
<evidence type="ECO:0000256" key="3">
    <source>
        <dbReference type="ARBA" id="ARBA00022989"/>
    </source>
</evidence>
<feature type="transmembrane region" description="Helical" evidence="5">
    <location>
        <begin position="320"/>
        <end position="340"/>
    </location>
</feature>
<feature type="transmembrane region" description="Helical" evidence="5">
    <location>
        <begin position="444"/>
        <end position="464"/>
    </location>
</feature>
<dbReference type="GO" id="GO:0016020">
    <property type="term" value="C:membrane"/>
    <property type="evidence" value="ECO:0007669"/>
    <property type="project" value="UniProtKB-SubCell"/>
</dbReference>
<name>M5B0Z6_LEVBR</name>
<accession>M5B0Z6</accession>
<dbReference type="InterPro" id="IPR052556">
    <property type="entry name" value="PolySynth_Transporter"/>
</dbReference>
<feature type="transmembrane region" description="Helical" evidence="5">
    <location>
        <begin position="116"/>
        <end position="138"/>
    </location>
</feature>
<dbReference type="Proteomes" id="UP000012042">
    <property type="component" value="Chromosome"/>
</dbReference>
<feature type="transmembrane region" description="Helical" evidence="5">
    <location>
        <begin position="150"/>
        <end position="166"/>
    </location>
</feature>
<feature type="transmembrane region" description="Helical" evidence="5">
    <location>
        <begin position="284"/>
        <end position="308"/>
    </location>
</feature>
<reference evidence="6 7" key="1">
    <citation type="journal article" date="2013" name="PLoS ONE">
        <title>Genomic Analysis by Deep Sequencing of the Probiotic Lactobacillus brevis KB290 Harboring Nine Plasmids Reveals Genomic Stability.</title>
        <authorList>
            <person name="Fukao M."/>
            <person name="Oshima K."/>
            <person name="Morita H."/>
            <person name="Toh H."/>
            <person name="Suda W."/>
            <person name="Kim S.W."/>
            <person name="Suzuki S."/>
            <person name="Yakabe T."/>
            <person name="Hattori M."/>
            <person name="Yajima N."/>
        </authorList>
    </citation>
    <scope>NUCLEOTIDE SEQUENCE [LARGE SCALE GENOMIC DNA]</scope>
    <source>
        <strain evidence="6 7">KB290</strain>
    </source>
</reference>
<dbReference type="CDD" id="cd13128">
    <property type="entry name" value="MATE_Wzx_like"/>
    <property type="match status" value="1"/>
</dbReference>
<dbReference type="EMBL" id="AP012167">
    <property type="protein sequence ID" value="BAN07211.1"/>
    <property type="molecule type" value="Genomic_DNA"/>
</dbReference>
<keyword evidence="4 5" id="KW-0472">Membrane</keyword>
<dbReference type="AlphaFoldDB" id="M5B0Z6"/>
<dbReference type="InterPro" id="IPR002797">
    <property type="entry name" value="Polysacc_synth"/>
</dbReference>
<evidence type="ECO:0000256" key="4">
    <source>
        <dbReference type="ARBA" id="ARBA00023136"/>
    </source>
</evidence>
<dbReference type="PANTHER" id="PTHR43424:SF1">
    <property type="entry name" value="LOCUS PUTATIVE PROTEIN 1-RELATED"/>
    <property type="match status" value="1"/>
</dbReference>
<evidence type="ECO:0000256" key="1">
    <source>
        <dbReference type="ARBA" id="ARBA00004141"/>
    </source>
</evidence>
<evidence type="ECO:0000313" key="7">
    <source>
        <dbReference type="Proteomes" id="UP000012042"/>
    </source>
</evidence>
<dbReference type="HOGENOM" id="CLU_022017_0_0_9"/>
<feature type="transmembrane region" description="Helical" evidence="5">
    <location>
        <begin position="385"/>
        <end position="404"/>
    </location>
</feature>
<evidence type="ECO:0000313" key="6">
    <source>
        <dbReference type="EMBL" id="BAN07211.1"/>
    </source>
</evidence>
<feature type="transmembrane region" description="Helical" evidence="5">
    <location>
        <begin position="88"/>
        <end position="110"/>
    </location>
</feature>
<feature type="transmembrane region" description="Helical" evidence="5">
    <location>
        <begin position="172"/>
        <end position="192"/>
    </location>
</feature>
<sequence>MDKKMNTIKKNFAYNAIYQILVIILPIVTAPFVSRVLGPTKMGQYSYTYSIATYFLLIAKLGFDNYGNRSIARRRSSKGDLDKTFSGIYYLQFIIAFSIMCLYSIYVLFISKYSTLALMQGLWVLGALFDINWFFYGLEEFSIIILRNTLVKIISIVLIFCIVRGPNDLWKYTLILSASSVAGFLITWPFVFSKVKLVKIQLKEIFSHFRQTILLFIPVIAISVFTILDKIMLGYMSSFTQVGYFEAAEKVMMAPKGIIGALGTVMLPRMANLYSSGDNKNKRVFIDLSVGFALVFSIGCMFGIMGVAETFVPIFFGPKYLATTMILKIMAIVLPFYAIGNVVRTQLLIPNMRDKPYINSVLFGAIVNVTLNFVLIPKLGARGTVIATIVAEIVIAVFQLLAVLRELKPNYFVMTVLYSLFSSGTMLFVIFLVKVILGNSLLSLLLQIVIGGMTFAITFILISSKSRDVISTKMVNTIIRKK</sequence>
<comment type="subcellular location">
    <subcellularLocation>
        <location evidence="1">Membrane</location>
        <topology evidence="1">Multi-pass membrane protein</topology>
    </subcellularLocation>
</comment>
<feature type="transmembrane region" description="Helical" evidence="5">
    <location>
        <begin position="253"/>
        <end position="272"/>
    </location>
</feature>
<dbReference type="PANTHER" id="PTHR43424">
    <property type="entry name" value="LOCUS PUTATIVE PROTEIN 1-RELATED"/>
    <property type="match status" value="1"/>
</dbReference>
<keyword evidence="2 5" id="KW-0812">Transmembrane</keyword>
<feature type="transmembrane region" description="Helical" evidence="5">
    <location>
        <begin position="45"/>
        <end position="67"/>
    </location>
</feature>
<dbReference type="PATRIC" id="fig|1001583.3.peg.1557"/>
<evidence type="ECO:0000256" key="5">
    <source>
        <dbReference type="SAM" id="Phobius"/>
    </source>
</evidence>
<protein>
    <submittedName>
        <fullName evidence="6">Flippase Wzx</fullName>
    </submittedName>
</protein>
<evidence type="ECO:0000256" key="2">
    <source>
        <dbReference type="ARBA" id="ARBA00022692"/>
    </source>
</evidence>
<dbReference type="KEGG" id="lbk:LVISKB_1576"/>
<gene>
    <name evidence="6" type="ORF">LVISKB_1576</name>
</gene>
<feature type="transmembrane region" description="Helical" evidence="5">
    <location>
        <begin position="361"/>
        <end position="379"/>
    </location>
</feature>
<keyword evidence="3 5" id="KW-1133">Transmembrane helix</keyword>
<feature type="transmembrane region" description="Helical" evidence="5">
    <location>
        <begin position="213"/>
        <end position="233"/>
    </location>
</feature>